<evidence type="ECO:0000313" key="5">
    <source>
        <dbReference type="EMBL" id="CAI9089962.1"/>
    </source>
</evidence>
<proteinExistence type="inferred from homology"/>
<feature type="chain" id="PRO_5043092592" description="Dirigent protein" evidence="4">
    <location>
        <begin position="23"/>
        <end position="206"/>
    </location>
</feature>
<keyword evidence="6" id="KW-1185">Reference proteome</keyword>
<name>A0AAV1C3L5_OLDCO</name>
<keyword evidence="4" id="KW-0732">Signal</keyword>
<keyword evidence="3 4" id="KW-0964">Secreted</keyword>
<dbReference type="GO" id="GO:0009699">
    <property type="term" value="P:phenylpropanoid biosynthetic process"/>
    <property type="evidence" value="ECO:0007669"/>
    <property type="project" value="UniProtKB-ARBA"/>
</dbReference>
<dbReference type="Gene3D" id="2.40.480.10">
    <property type="entry name" value="Allene oxide cyclase-like"/>
    <property type="match status" value="1"/>
</dbReference>
<evidence type="ECO:0000256" key="3">
    <source>
        <dbReference type="ARBA" id="ARBA00022525"/>
    </source>
</evidence>
<gene>
    <name evidence="5" type="ORF">OLC1_LOCUS2215</name>
</gene>
<dbReference type="InterPro" id="IPR004265">
    <property type="entry name" value="Dirigent"/>
</dbReference>
<dbReference type="GO" id="GO:0048046">
    <property type="term" value="C:apoplast"/>
    <property type="evidence" value="ECO:0007669"/>
    <property type="project" value="UniProtKB-SubCell"/>
</dbReference>
<dbReference type="InterPro" id="IPR044859">
    <property type="entry name" value="Allene_oxi_cyc_Dirigent"/>
</dbReference>
<dbReference type="AlphaFoldDB" id="A0AAV1C3L5"/>
<evidence type="ECO:0000256" key="1">
    <source>
        <dbReference type="ARBA" id="ARBA00010746"/>
    </source>
</evidence>
<organism evidence="5 6">
    <name type="scientific">Oldenlandia corymbosa var. corymbosa</name>
    <dbReference type="NCBI Taxonomy" id="529605"/>
    <lineage>
        <taxon>Eukaryota</taxon>
        <taxon>Viridiplantae</taxon>
        <taxon>Streptophyta</taxon>
        <taxon>Embryophyta</taxon>
        <taxon>Tracheophyta</taxon>
        <taxon>Spermatophyta</taxon>
        <taxon>Magnoliopsida</taxon>
        <taxon>eudicotyledons</taxon>
        <taxon>Gunneridae</taxon>
        <taxon>Pentapetalae</taxon>
        <taxon>asterids</taxon>
        <taxon>lamiids</taxon>
        <taxon>Gentianales</taxon>
        <taxon>Rubiaceae</taxon>
        <taxon>Rubioideae</taxon>
        <taxon>Spermacoceae</taxon>
        <taxon>Hedyotis-Oldenlandia complex</taxon>
        <taxon>Oldenlandia</taxon>
    </lineage>
</organism>
<feature type="signal peptide" evidence="4">
    <location>
        <begin position="1"/>
        <end position="22"/>
    </location>
</feature>
<accession>A0AAV1C3L5</accession>
<evidence type="ECO:0000256" key="2">
    <source>
        <dbReference type="ARBA" id="ARBA00011738"/>
    </source>
</evidence>
<sequence length="206" mass="22713">MKMKMVAMLLVVLLAMAPLGHGIIDQSPEGVERWFRRLPHAKEKLTKLHFFFQDVVSGKTPTAIEVARSSLTSSSKTFFGLTRVFDDPLTVTGSPDSHRIGYGQGIYSLTSQEDVALLFTFNFVFTDGKYNGSTLSIQGYNPLEAKYREMAVVGGSGVFRLARGSAVASTYWANATTQDGIVEFTVYVLHYDVGGNDGDEQYVQDM</sequence>
<evidence type="ECO:0000256" key="4">
    <source>
        <dbReference type="RuleBase" id="RU363099"/>
    </source>
</evidence>
<dbReference type="Pfam" id="PF03018">
    <property type="entry name" value="Dirigent"/>
    <property type="match status" value="1"/>
</dbReference>
<dbReference type="EMBL" id="OX459118">
    <property type="protein sequence ID" value="CAI9089962.1"/>
    <property type="molecule type" value="Genomic_DNA"/>
</dbReference>
<comment type="subunit">
    <text evidence="2 4">Homodimer.</text>
</comment>
<keyword evidence="4" id="KW-0052">Apoplast</keyword>
<dbReference type="Proteomes" id="UP001161247">
    <property type="component" value="Chromosome 1"/>
</dbReference>
<reference evidence="5" key="1">
    <citation type="submission" date="2023-03" db="EMBL/GenBank/DDBJ databases">
        <authorList>
            <person name="Julca I."/>
        </authorList>
    </citation>
    <scope>NUCLEOTIDE SEQUENCE</scope>
</reference>
<dbReference type="PANTHER" id="PTHR21495">
    <property type="entry name" value="NUCLEOPORIN-RELATED"/>
    <property type="match status" value="1"/>
</dbReference>
<comment type="similarity">
    <text evidence="1 4">Belongs to the plant dirigent protein family.</text>
</comment>
<evidence type="ECO:0000313" key="6">
    <source>
        <dbReference type="Proteomes" id="UP001161247"/>
    </source>
</evidence>
<comment type="function">
    <text evidence="4">Dirigent proteins impart stereoselectivity on the phenoxy radical-coupling reaction, yielding optically active lignans from two molecules of coniferyl alcohol in the biosynthesis of lignans, flavonolignans, and alkaloids and thus plays a central role in plant secondary metabolism.</text>
</comment>
<protein>
    <recommendedName>
        <fullName evidence="4">Dirigent protein</fullName>
    </recommendedName>
</protein>
<comment type="subcellular location">
    <subcellularLocation>
        <location evidence="4">Secreted</location>
        <location evidence="4">Extracellular space</location>
        <location evidence="4">Apoplast</location>
    </subcellularLocation>
</comment>